<name>A0ABN7X5C3_GIGMA</name>
<comment type="caution">
    <text evidence="1">The sequence shown here is derived from an EMBL/GenBank/DDBJ whole genome shotgun (WGS) entry which is preliminary data.</text>
</comment>
<protein>
    <submittedName>
        <fullName evidence="1">38384_t:CDS:1</fullName>
    </submittedName>
</protein>
<evidence type="ECO:0000313" key="1">
    <source>
        <dbReference type="EMBL" id="CAG8848019.1"/>
    </source>
</evidence>
<proteinExistence type="predicted"/>
<dbReference type="Proteomes" id="UP000789901">
    <property type="component" value="Unassembled WGS sequence"/>
</dbReference>
<organism evidence="1 2">
    <name type="scientific">Gigaspora margarita</name>
    <dbReference type="NCBI Taxonomy" id="4874"/>
    <lineage>
        <taxon>Eukaryota</taxon>
        <taxon>Fungi</taxon>
        <taxon>Fungi incertae sedis</taxon>
        <taxon>Mucoromycota</taxon>
        <taxon>Glomeromycotina</taxon>
        <taxon>Glomeromycetes</taxon>
        <taxon>Diversisporales</taxon>
        <taxon>Gigasporaceae</taxon>
        <taxon>Gigaspora</taxon>
    </lineage>
</organism>
<gene>
    <name evidence="1" type="ORF">GMARGA_LOCUS38973</name>
</gene>
<accession>A0ABN7X5C3</accession>
<reference evidence="1 2" key="1">
    <citation type="submission" date="2021-06" db="EMBL/GenBank/DDBJ databases">
        <authorList>
            <person name="Kallberg Y."/>
            <person name="Tangrot J."/>
            <person name="Rosling A."/>
        </authorList>
    </citation>
    <scope>NUCLEOTIDE SEQUENCE [LARGE SCALE GENOMIC DNA]</scope>
    <source>
        <strain evidence="1 2">120-4 pot B 10/14</strain>
    </source>
</reference>
<sequence length="72" mass="8381">KKTLSTTLQKSIVYNFTLWNISKEVQANRIRRCLNFYRKATIIRIQEHGKTKAVYVQLISKAISKVEALKKA</sequence>
<feature type="non-terminal residue" evidence="1">
    <location>
        <position position="1"/>
    </location>
</feature>
<dbReference type="EMBL" id="CAJVQB010090252">
    <property type="protein sequence ID" value="CAG8848019.1"/>
    <property type="molecule type" value="Genomic_DNA"/>
</dbReference>
<keyword evidence="2" id="KW-1185">Reference proteome</keyword>
<evidence type="ECO:0000313" key="2">
    <source>
        <dbReference type="Proteomes" id="UP000789901"/>
    </source>
</evidence>